<keyword evidence="2" id="KW-0560">Oxidoreductase</keyword>
<sequence>MATTYVGTSPPRREDDGLLTGSARFVGDLNLPGMAFAAVVRSPIAHGRLLKCDTSAAAASPGVLTVLTPAEAAGARLPCVALMPGQASTSYPVLDEVVRYVGQPLAVVVAESEAEAFDAVALVALDFEQFPAVVDVREALEPDSPLLHPDWGTNLVSDCEIGDSARDCDEMMEAAFAVVDMTFLLGRVAPCPMEPRGVVARWENGEVTLWISTQAAHQARDHLAGAVGLSHRQVRVIAPRVGGAFGAKEHLYPDEVAVCLAARKLARPVRWTESRGEHFVATLAARDVGYHGRLAVDRSGRFLALHCDIVGNLGAHPSNVGGSPLLVGASVLPGPYRFGRAGARVRGVVTTTTPTGSYRGFGQPEASWARERLIDEAARLLHADPVELRIQNMVKPADFPYRNQAGEVYDSGDYPHALRMLRDRVAARESKDDNRRRAVGYACHVLSTGMGPSESFKDIGWQAGGFETAIVRMEPDASVVVHVGVNAFGQGIETALAQIAADELSVPLSRVQVKMGDTDTAPYSSIGSIASRSAVLAGGALIQAAAKLRAKMIAIAAHQLEACPEDFEFRDEKVQVRGDRSSCLSFAKIASDAWRGWDLPPGAGPGLEERVTFDPAGYTFSYGAHAAAVAIDPDTGVIDLEGYWIVNDSGSVINPAIVEGQLRGGAVQGIGMTLTENFPYDGSGQPLTTQLSLYGVSGIRTIPDIDVTMLTIPCPFTPGGMKGVGEAGIISAPAAVGNAVAAALPEVAGQITDAPIRPSTLWALLDRQSANSASDR</sequence>
<keyword evidence="5" id="KW-1185">Reference proteome</keyword>
<dbReference type="SUPFAM" id="SSF54665">
    <property type="entry name" value="CO dehydrogenase molybdoprotein N-domain-like"/>
    <property type="match status" value="1"/>
</dbReference>
<evidence type="ECO:0000256" key="2">
    <source>
        <dbReference type="ARBA" id="ARBA00023002"/>
    </source>
</evidence>
<dbReference type="SMART" id="SM01008">
    <property type="entry name" value="Ald_Xan_dh_C"/>
    <property type="match status" value="1"/>
</dbReference>
<dbReference type="InterPro" id="IPR037165">
    <property type="entry name" value="AldOxase/xan_DH_Mopterin-bd_sf"/>
</dbReference>
<evidence type="ECO:0000313" key="4">
    <source>
        <dbReference type="EMBL" id="MFD2479669.1"/>
    </source>
</evidence>
<dbReference type="Gene3D" id="3.30.365.10">
    <property type="entry name" value="Aldehyde oxidase/xanthine dehydrogenase, molybdopterin binding domain"/>
    <property type="match status" value="4"/>
</dbReference>
<dbReference type="RefSeq" id="WP_344277872.1">
    <property type="nucleotide sequence ID" value="NZ_BAAAHV010000013.1"/>
</dbReference>
<organism evidence="4 5">
    <name type="scientific">Amycolatopsis albidoflavus</name>
    <dbReference type="NCBI Taxonomy" id="102226"/>
    <lineage>
        <taxon>Bacteria</taxon>
        <taxon>Bacillati</taxon>
        <taxon>Actinomycetota</taxon>
        <taxon>Actinomycetes</taxon>
        <taxon>Pseudonocardiales</taxon>
        <taxon>Pseudonocardiaceae</taxon>
        <taxon>Amycolatopsis</taxon>
    </lineage>
</organism>
<dbReference type="InterPro" id="IPR000674">
    <property type="entry name" value="Ald_Oxase/Xan_DH_a/b"/>
</dbReference>
<dbReference type="InterPro" id="IPR016208">
    <property type="entry name" value="Ald_Oxase/xanthine_DH-like"/>
</dbReference>
<keyword evidence="1" id="KW-0500">Molybdenum</keyword>
<proteinExistence type="predicted"/>
<dbReference type="Gene3D" id="3.90.1170.50">
    <property type="entry name" value="Aldehyde oxidase/xanthine dehydrogenase, a/b hammerhead"/>
    <property type="match status" value="1"/>
</dbReference>
<gene>
    <name evidence="4" type="ORF">ACFSUT_05255</name>
</gene>
<comment type="caution">
    <text evidence="4">The sequence shown here is derived from an EMBL/GenBank/DDBJ whole genome shotgun (WGS) entry which is preliminary data.</text>
</comment>
<protein>
    <submittedName>
        <fullName evidence="4">Xanthine dehydrogenase family protein molybdopterin-binding subunit</fullName>
    </submittedName>
</protein>
<evidence type="ECO:0000313" key="5">
    <source>
        <dbReference type="Proteomes" id="UP001597542"/>
    </source>
</evidence>
<dbReference type="EMBL" id="JBHUKQ010000004">
    <property type="protein sequence ID" value="MFD2479669.1"/>
    <property type="molecule type" value="Genomic_DNA"/>
</dbReference>
<accession>A0ABW5HS67</accession>
<dbReference type="Pfam" id="PF02738">
    <property type="entry name" value="MoCoBD_1"/>
    <property type="match status" value="1"/>
</dbReference>
<dbReference type="InterPro" id="IPR008274">
    <property type="entry name" value="AldOxase/xan_DH_MoCoBD1"/>
</dbReference>
<dbReference type="InterPro" id="IPR046867">
    <property type="entry name" value="AldOxase/xan_DH_MoCoBD2"/>
</dbReference>
<evidence type="ECO:0000256" key="1">
    <source>
        <dbReference type="ARBA" id="ARBA00022505"/>
    </source>
</evidence>
<reference evidence="5" key="1">
    <citation type="journal article" date="2019" name="Int. J. Syst. Evol. Microbiol.">
        <title>The Global Catalogue of Microorganisms (GCM) 10K type strain sequencing project: providing services to taxonomists for standard genome sequencing and annotation.</title>
        <authorList>
            <consortium name="The Broad Institute Genomics Platform"/>
            <consortium name="The Broad Institute Genome Sequencing Center for Infectious Disease"/>
            <person name="Wu L."/>
            <person name="Ma J."/>
        </authorList>
    </citation>
    <scope>NUCLEOTIDE SEQUENCE [LARGE SCALE GENOMIC DNA]</scope>
    <source>
        <strain evidence="5">CGMCC 4.7638</strain>
    </source>
</reference>
<evidence type="ECO:0000259" key="3">
    <source>
        <dbReference type="SMART" id="SM01008"/>
    </source>
</evidence>
<dbReference type="SUPFAM" id="SSF56003">
    <property type="entry name" value="Molybdenum cofactor-binding domain"/>
    <property type="match status" value="1"/>
</dbReference>
<dbReference type="Pfam" id="PF20256">
    <property type="entry name" value="MoCoBD_2"/>
    <property type="match status" value="1"/>
</dbReference>
<name>A0ABW5HS67_9PSEU</name>
<feature type="domain" description="Aldehyde oxidase/xanthine dehydrogenase a/b hammerhead" evidence="3">
    <location>
        <begin position="20"/>
        <end position="131"/>
    </location>
</feature>
<dbReference type="Proteomes" id="UP001597542">
    <property type="component" value="Unassembled WGS sequence"/>
</dbReference>
<dbReference type="InterPro" id="IPR036856">
    <property type="entry name" value="Ald_Oxase/Xan_DH_a/b_sf"/>
</dbReference>
<dbReference type="Pfam" id="PF01315">
    <property type="entry name" value="Ald_Xan_dh_C"/>
    <property type="match status" value="1"/>
</dbReference>
<dbReference type="PANTHER" id="PTHR11908">
    <property type="entry name" value="XANTHINE DEHYDROGENASE"/>
    <property type="match status" value="1"/>
</dbReference>
<dbReference type="PANTHER" id="PTHR11908:SF132">
    <property type="entry name" value="ALDEHYDE OXIDASE 1-RELATED"/>
    <property type="match status" value="1"/>
</dbReference>